<evidence type="ECO:0000256" key="3">
    <source>
        <dbReference type="ARBA" id="ARBA00022824"/>
    </source>
</evidence>
<evidence type="ECO:0000313" key="8">
    <source>
        <dbReference type="EMBL" id="RXM32784.1"/>
    </source>
</evidence>
<protein>
    <recommendedName>
        <fullName evidence="6">Transmembrane protein 97</fullName>
    </recommendedName>
</protein>
<gene>
    <name evidence="8" type="ORF">EOD39_15696</name>
</gene>
<name>A0A444UC79_ACIRT</name>
<keyword evidence="2 6" id="KW-0812">Transmembrane</keyword>
<comment type="similarity">
    <text evidence="1">Belongs to the TMEM97/sigma-2 receptor family.</text>
</comment>
<comment type="function">
    <text evidence="6">Sigma-2 receptor which contributes to ameliorate dysfunctional cellular processes and slow degenerative progression by regulating cell functions including cholesterol biosynthesis/trafficking, membrane trafficking, autophagy, lipid membrane-bound protein trafficking, and receptor stabilization at the cell surface. Forms a ternary complex with PGRMC1 receptor and low density lipoprotein receptor/LDLR at the plasma membrane, which increases LDLR-mediated LDL cholesterol internalization. Decreases lysosomal sterol transporter NPC1 availability to the cell, probably through NPC1-binding, hence controlling lipid transport, including cholesterol and LBPA, outside of late endosome/lysosome. Binds regio- and stereoselective ligand 20(S)-hydroxycholesterol (20(S)-OHC), thereby linking OHC binding to cholesterol homeostasis. Also able to bind cholesterol. Binds histatin 1 (Hst 1)/HN1 salivary peptide at the ER membrane, which is critical for increasing mitochondria-ER contacts and stimulating Hst1 wound healing properties. May alter the activity of some cytochrome P450 proteins. Although shows homologies with sterol isomerases (EXPERA domain), not able to catalyze sterol isomerization. However, may act as sensors of these molecules. Acts as a quality control factor in the ER, promoting the proteolytic degradation of nonproductive and extramitochondrial precursor proteins in the ER membrane thus removing them from the ER surface.</text>
</comment>
<evidence type="ECO:0000259" key="7">
    <source>
        <dbReference type="PROSITE" id="PS51751"/>
    </source>
</evidence>
<dbReference type="InterPro" id="IPR033118">
    <property type="entry name" value="EXPERA"/>
</dbReference>
<keyword evidence="9" id="KW-1185">Reference proteome</keyword>
<dbReference type="GO" id="GO:0005764">
    <property type="term" value="C:lysosome"/>
    <property type="evidence" value="ECO:0007669"/>
    <property type="project" value="UniProtKB-UniRule"/>
</dbReference>
<evidence type="ECO:0000256" key="5">
    <source>
        <dbReference type="ARBA" id="ARBA00023136"/>
    </source>
</evidence>
<keyword evidence="3 6" id="KW-0256">Endoplasmic reticulum</keyword>
<feature type="transmembrane region" description="Helical" evidence="6">
    <location>
        <begin position="66"/>
        <end position="87"/>
    </location>
</feature>
<accession>A0A444UC79</accession>
<keyword evidence="4 6" id="KW-1133">Transmembrane helix</keyword>
<feature type="domain" description="EXPERA" evidence="7">
    <location>
        <begin position="8"/>
        <end position="153"/>
    </location>
</feature>
<dbReference type="PANTHER" id="PTHR31204">
    <property type="entry name" value="SIGMA INTRACELLULAR RECEPTOR 2"/>
    <property type="match status" value="1"/>
</dbReference>
<dbReference type="GO" id="GO:0005886">
    <property type="term" value="C:plasma membrane"/>
    <property type="evidence" value="ECO:0007669"/>
    <property type="project" value="UniProtKB-UniRule"/>
</dbReference>
<comment type="subcellular location">
    <subcellularLocation>
        <location evidence="6">Rough endoplasmic reticulum membrane</location>
        <topology evidence="6">Multi-pass membrane protein</topology>
    </subcellularLocation>
    <subcellularLocation>
        <location evidence="6">Nucleus membrane</location>
        <topology evidence="6">Multi-pass membrane protein</topology>
    </subcellularLocation>
</comment>
<proteinExistence type="inferred from homology"/>
<evidence type="ECO:0000256" key="6">
    <source>
        <dbReference type="PIRNR" id="PIRNR031032"/>
    </source>
</evidence>
<dbReference type="AlphaFoldDB" id="A0A444UC79"/>
<dbReference type="InterPro" id="IPR016964">
    <property type="entry name" value="Sigma2_recept"/>
</dbReference>
<dbReference type="PROSITE" id="PS51751">
    <property type="entry name" value="EXPERA"/>
    <property type="match status" value="1"/>
</dbReference>
<dbReference type="InterPro" id="IPR051987">
    <property type="entry name" value="Sigma-2_receptor-like"/>
</dbReference>
<evidence type="ECO:0000256" key="1">
    <source>
        <dbReference type="ARBA" id="ARBA00009096"/>
    </source>
</evidence>
<dbReference type="GO" id="GO:0030867">
    <property type="term" value="C:rough endoplasmic reticulum membrane"/>
    <property type="evidence" value="ECO:0007669"/>
    <property type="project" value="UniProtKB-SubCell"/>
</dbReference>
<dbReference type="PIRSF" id="PIRSF031032">
    <property type="entry name" value="TMP_97_prd"/>
    <property type="match status" value="1"/>
</dbReference>
<dbReference type="GO" id="GO:0031965">
    <property type="term" value="C:nuclear membrane"/>
    <property type="evidence" value="ECO:0007669"/>
    <property type="project" value="UniProtKB-SubCell"/>
</dbReference>
<feature type="transmembrane region" description="Helical" evidence="6">
    <location>
        <begin position="138"/>
        <end position="162"/>
    </location>
</feature>
<reference evidence="8 9" key="1">
    <citation type="submission" date="2019-01" db="EMBL/GenBank/DDBJ databases">
        <title>Draft Genome and Complete Hox-Cluster Characterization of the Sterlet Sturgeon (Acipenser ruthenus).</title>
        <authorList>
            <person name="Wei Q."/>
        </authorList>
    </citation>
    <scope>NUCLEOTIDE SEQUENCE [LARGE SCALE GENOMIC DNA]</scope>
    <source>
        <strain evidence="8">WHYD16114868_AA</strain>
        <tissue evidence="8">Blood</tissue>
    </source>
</reference>
<evidence type="ECO:0000313" key="9">
    <source>
        <dbReference type="Proteomes" id="UP000289886"/>
    </source>
</evidence>
<dbReference type="EMBL" id="SCEB01214846">
    <property type="protein sequence ID" value="RXM32784.1"/>
    <property type="molecule type" value="Genomic_DNA"/>
</dbReference>
<comment type="caution">
    <text evidence="8">The sequence shown here is derived from an EMBL/GenBank/DDBJ whole genome shotgun (WGS) entry which is preliminary data.</text>
</comment>
<organism evidence="8 9">
    <name type="scientific">Acipenser ruthenus</name>
    <name type="common">Sterlet sturgeon</name>
    <dbReference type="NCBI Taxonomy" id="7906"/>
    <lineage>
        <taxon>Eukaryota</taxon>
        <taxon>Metazoa</taxon>
        <taxon>Chordata</taxon>
        <taxon>Craniata</taxon>
        <taxon>Vertebrata</taxon>
        <taxon>Euteleostomi</taxon>
        <taxon>Actinopterygii</taxon>
        <taxon>Chondrostei</taxon>
        <taxon>Acipenseriformes</taxon>
        <taxon>Acipenseridae</taxon>
        <taxon>Acipenser</taxon>
    </lineage>
</organism>
<evidence type="ECO:0000256" key="4">
    <source>
        <dbReference type="ARBA" id="ARBA00022989"/>
    </source>
</evidence>
<dbReference type="Pfam" id="PF05241">
    <property type="entry name" value="EBP"/>
    <property type="match status" value="1"/>
</dbReference>
<feature type="transmembrane region" description="Helical" evidence="6">
    <location>
        <begin position="12"/>
        <end position="32"/>
    </location>
</feature>
<keyword evidence="6" id="KW-0539">Nucleus</keyword>
<sequence>MAILIRLLEWVFFLYFASHIPITLAIDLQALLPAQYYSQSLKDLLKWYARLKFLGYYYRGGRTFKSFIFCEALLQTPFFPVAAYAFFKGGCRWIRTPAIVYATHVATSVVPIIAHVLFHDFPKGPHPGPETPAERLTLAAIYAPYLLVPIILLLTMLFSTAYNGELRGAKGQMGKKSR</sequence>
<feature type="transmembrane region" description="Helical" evidence="6">
    <location>
        <begin position="99"/>
        <end position="118"/>
    </location>
</feature>
<dbReference type="PANTHER" id="PTHR31204:SF1">
    <property type="entry name" value="SIGMA INTRACELLULAR RECEPTOR 2"/>
    <property type="match status" value="1"/>
</dbReference>
<dbReference type="Proteomes" id="UP000289886">
    <property type="component" value="Unassembled WGS sequence"/>
</dbReference>
<keyword evidence="5 6" id="KW-0472">Membrane</keyword>
<evidence type="ECO:0000256" key="2">
    <source>
        <dbReference type="ARBA" id="ARBA00022692"/>
    </source>
</evidence>